<proteinExistence type="predicted"/>
<gene>
    <name evidence="1" type="ORF">EVG20_g1052</name>
</gene>
<organism evidence="1 2">
    <name type="scientific">Dentipellis fragilis</name>
    <dbReference type="NCBI Taxonomy" id="205917"/>
    <lineage>
        <taxon>Eukaryota</taxon>
        <taxon>Fungi</taxon>
        <taxon>Dikarya</taxon>
        <taxon>Basidiomycota</taxon>
        <taxon>Agaricomycotina</taxon>
        <taxon>Agaricomycetes</taxon>
        <taxon>Russulales</taxon>
        <taxon>Hericiaceae</taxon>
        <taxon>Dentipellis</taxon>
    </lineage>
</organism>
<evidence type="ECO:0000313" key="2">
    <source>
        <dbReference type="Proteomes" id="UP000298327"/>
    </source>
</evidence>
<reference evidence="1 2" key="1">
    <citation type="submission" date="2019-02" db="EMBL/GenBank/DDBJ databases">
        <title>Genome sequencing of the rare red list fungi Dentipellis fragilis.</title>
        <authorList>
            <person name="Buettner E."/>
            <person name="Kellner H."/>
        </authorList>
    </citation>
    <scope>NUCLEOTIDE SEQUENCE [LARGE SCALE GENOMIC DNA]</scope>
    <source>
        <strain evidence="1 2">DSM 105465</strain>
    </source>
</reference>
<dbReference type="Proteomes" id="UP000298327">
    <property type="component" value="Unassembled WGS sequence"/>
</dbReference>
<keyword evidence="2" id="KW-1185">Reference proteome</keyword>
<sequence>MIESLTPKTMAALQGIRGLKKVYFRVAMTTLEEWTNGIGAMGRVIDDNAETLEDVSLSATQTTVGNYFMWTHNPCLLVTRFTIRWLPIDLAHSACMFPNVQRLEAAYEPGSIPNLNTGMT</sequence>
<comment type="caution">
    <text evidence="1">The sequence shown here is derived from an EMBL/GenBank/DDBJ whole genome shotgun (WGS) entry which is preliminary data.</text>
</comment>
<dbReference type="EMBL" id="SEOQ01000030">
    <property type="protein sequence ID" value="TFY71945.1"/>
    <property type="molecule type" value="Genomic_DNA"/>
</dbReference>
<name>A0A4Y9ZAX5_9AGAM</name>
<evidence type="ECO:0000313" key="1">
    <source>
        <dbReference type="EMBL" id="TFY71945.1"/>
    </source>
</evidence>
<protein>
    <submittedName>
        <fullName evidence="1">Uncharacterized protein</fullName>
    </submittedName>
</protein>
<dbReference type="AlphaFoldDB" id="A0A4Y9ZAX5"/>
<accession>A0A4Y9ZAX5</accession>